<comment type="caution">
    <text evidence="2">The sequence shown here is derived from an EMBL/GenBank/DDBJ whole genome shotgun (WGS) entry which is preliminary data.</text>
</comment>
<evidence type="ECO:0000313" key="2">
    <source>
        <dbReference type="EMBL" id="MCL7026173.1"/>
    </source>
</evidence>
<dbReference type="AlphaFoldDB" id="A0AA41S4H8"/>
<evidence type="ECO:0000313" key="3">
    <source>
        <dbReference type="Proteomes" id="UP001177140"/>
    </source>
</evidence>
<keyword evidence="3" id="KW-1185">Reference proteome</keyword>
<proteinExistence type="predicted"/>
<dbReference type="EMBL" id="JAJJMA010053593">
    <property type="protein sequence ID" value="MCL7026173.1"/>
    <property type="molecule type" value="Genomic_DNA"/>
</dbReference>
<gene>
    <name evidence="2" type="ORF">MKW94_016367</name>
</gene>
<protein>
    <submittedName>
        <fullName evidence="2">Uncharacterized protein</fullName>
    </submittedName>
</protein>
<evidence type="ECO:0000256" key="1">
    <source>
        <dbReference type="SAM" id="MobiDB-lite"/>
    </source>
</evidence>
<sequence length="122" mass="13036">DTNNIDPTVNDMTMTQESVAISPTLSYPCGVSHQQHSNSRGRGRGTRGRGQGTRGRGARGRGTRASVLNAPHVSNGSSMLTSPGVYMHVAAGTPYINPSYGHYEITETNSFLEQLMVTKLTA</sequence>
<dbReference type="Proteomes" id="UP001177140">
    <property type="component" value="Unassembled WGS sequence"/>
</dbReference>
<reference evidence="2" key="1">
    <citation type="submission" date="2022-03" db="EMBL/GenBank/DDBJ databases">
        <title>A functionally conserved STORR gene fusion in Papaver species that diverged 16.8 million years ago.</title>
        <authorList>
            <person name="Catania T."/>
        </authorList>
    </citation>
    <scope>NUCLEOTIDE SEQUENCE</scope>
    <source>
        <strain evidence="2">S-191538</strain>
    </source>
</reference>
<name>A0AA41S4H8_PAPNU</name>
<accession>A0AA41S4H8</accession>
<feature type="non-terminal residue" evidence="2">
    <location>
        <position position="1"/>
    </location>
</feature>
<organism evidence="2 3">
    <name type="scientific">Papaver nudicaule</name>
    <name type="common">Iceland poppy</name>
    <dbReference type="NCBI Taxonomy" id="74823"/>
    <lineage>
        <taxon>Eukaryota</taxon>
        <taxon>Viridiplantae</taxon>
        <taxon>Streptophyta</taxon>
        <taxon>Embryophyta</taxon>
        <taxon>Tracheophyta</taxon>
        <taxon>Spermatophyta</taxon>
        <taxon>Magnoliopsida</taxon>
        <taxon>Ranunculales</taxon>
        <taxon>Papaveraceae</taxon>
        <taxon>Papaveroideae</taxon>
        <taxon>Papaver</taxon>
    </lineage>
</organism>
<feature type="compositionally biased region" description="Polar residues" evidence="1">
    <location>
        <begin position="72"/>
        <end position="81"/>
    </location>
</feature>
<feature type="region of interest" description="Disordered" evidence="1">
    <location>
        <begin position="25"/>
        <end position="81"/>
    </location>
</feature>